<evidence type="ECO:0000313" key="3">
    <source>
        <dbReference type="Proteomes" id="UP000236333"/>
    </source>
</evidence>
<dbReference type="AlphaFoldDB" id="A0A2J8A8M7"/>
<dbReference type="EMBL" id="PGGS01000112">
    <property type="protein sequence ID" value="PNH08877.1"/>
    <property type="molecule type" value="Genomic_DNA"/>
</dbReference>
<dbReference type="Pfam" id="PF14559">
    <property type="entry name" value="TPR_19"/>
    <property type="match status" value="1"/>
</dbReference>
<feature type="region of interest" description="Disordered" evidence="1">
    <location>
        <begin position="1"/>
        <end position="20"/>
    </location>
</feature>
<proteinExistence type="predicted"/>
<comment type="caution">
    <text evidence="2">The sequence shown here is derived from an EMBL/GenBank/DDBJ whole genome shotgun (WGS) entry which is preliminary data.</text>
</comment>
<dbReference type="OrthoDB" id="512473at2759"/>
<dbReference type="Gene3D" id="1.25.40.10">
    <property type="entry name" value="Tetratricopeptide repeat domain"/>
    <property type="match status" value="1"/>
</dbReference>
<accession>A0A2J8A8M7</accession>
<name>A0A2J8A8M7_9CHLO</name>
<sequence>RARTNGHTSGDSATRRSDSALKGFQEMSGHKNYEMASVNAVVRTVIQMLYGTALMAGSYREAALCYEAAVRIRPDYLIHRVELGRTYAKMGQREAARAQLEAAVELDVPDINAFLQKADAVGMLAKMQGPPR</sequence>
<gene>
    <name evidence="2" type="ORF">TSOC_004526</name>
</gene>
<dbReference type="Proteomes" id="UP000236333">
    <property type="component" value="Unassembled WGS sequence"/>
</dbReference>
<organism evidence="2 3">
    <name type="scientific">Tetrabaena socialis</name>
    <dbReference type="NCBI Taxonomy" id="47790"/>
    <lineage>
        <taxon>Eukaryota</taxon>
        <taxon>Viridiplantae</taxon>
        <taxon>Chlorophyta</taxon>
        <taxon>core chlorophytes</taxon>
        <taxon>Chlorophyceae</taxon>
        <taxon>CS clade</taxon>
        <taxon>Chlamydomonadales</taxon>
        <taxon>Tetrabaenaceae</taxon>
        <taxon>Tetrabaena</taxon>
    </lineage>
</organism>
<dbReference type="InterPro" id="IPR011990">
    <property type="entry name" value="TPR-like_helical_dom_sf"/>
</dbReference>
<keyword evidence="3" id="KW-1185">Reference proteome</keyword>
<reference evidence="2 3" key="1">
    <citation type="journal article" date="2017" name="Mol. Biol. Evol.">
        <title>The 4-celled Tetrabaena socialis nuclear genome reveals the essential components for genetic control of cell number at the origin of multicellularity in the volvocine lineage.</title>
        <authorList>
            <person name="Featherston J."/>
            <person name="Arakaki Y."/>
            <person name="Hanschen E.R."/>
            <person name="Ferris P.J."/>
            <person name="Michod R.E."/>
            <person name="Olson B.J.S.C."/>
            <person name="Nozaki H."/>
            <person name="Durand P.M."/>
        </authorList>
    </citation>
    <scope>NUCLEOTIDE SEQUENCE [LARGE SCALE GENOMIC DNA]</scope>
    <source>
        <strain evidence="2 3">NIES-571</strain>
    </source>
</reference>
<feature type="compositionally biased region" description="Polar residues" evidence="1">
    <location>
        <begin position="1"/>
        <end position="12"/>
    </location>
</feature>
<evidence type="ECO:0000256" key="1">
    <source>
        <dbReference type="SAM" id="MobiDB-lite"/>
    </source>
</evidence>
<protein>
    <submittedName>
        <fullName evidence="2">Uncharacterized protein</fullName>
    </submittedName>
</protein>
<dbReference type="SUPFAM" id="SSF48452">
    <property type="entry name" value="TPR-like"/>
    <property type="match status" value="1"/>
</dbReference>
<evidence type="ECO:0000313" key="2">
    <source>
        <dbReference type="EMBL" id="PNH08877.1"/>
    </source>
</evidence>
<feature type="non-terminal residue" evidence="2">
    <location>
        <position position="1"/>
    </location>
</feature>